<feature type="transmembrane region" description="Helical" evidence="5">
    <location>
        <begin position="239"/>
        <end position="268"/>
    </location>
</feature>
<feature type="domain" description="O-antigen ligase-related" evidence="6">
    <location>
        <begin position="240"/>
        <end position="388"/>
    </location>
</feature>
<evidence type="ECO:0000256" key="2">
    <source>
        <dbReference type="ARBA" id="ARBA00022692"/>
    </source>
</evidence>
<dbReference type="AlphaFoldDB" id="A0A1B2AB68"/>
<accession>A0A1B2AB68</accession>
<evidence type="ECO:0000256" key="1">
    <source>
        <dbReference type="ARBA" id="ARBA00004141"/>
    </source>
</evidence>
<dbReference type="EMBL" id="CP016591">
    <property type="protein sequence ID" value="ANY19407.1"/>
    <property type="molecule type" value="Genomic_DNA"/>
</dbReference>
<feature type="transmembrane region" description="Helical" evidence="5">
    <location>
        <begin position="208"/>
        <end position="227"/>
    </location>
</feature>
<proteinExistence type="predicted"/>
<evidence type="ECO:0000313" key="8">
    <source>
        <dbReference type="Proteomes" id="UP000092932"/>
    </source>
</evidence>
<evidence type="ECO:0000259" key="6">
    <source>
        <dbReference type="Pfam" id="PF04932"/>
    </source>
</evidence>
<feature type="transmembrane region" description="Helical" evidence="5">
    <location>
        <begin position="288"/>
        <end position="307"/>
    </location>
</feature>
<feature type="transmembrane region" description="Helical" evidence="5">
    <location>
        <begin position="131"/>
        <end position="151"/>
    </location>
</feature>
<keyword evidence="4 5" id="KW-0472">Membrane</keyword>
<dbReference type="PATRIC" id="fig|692370.5.peg.897"/>
<feature type="transmembrane region" description="Helical" evidence="5">
    <location>
        <begin position="374"/>
        <end position="398"/>
    </location>
</feature>
<dbReference type="GO" id="GO:0016020">
    <property type="term" value="C:membrane"/>
    <property type="evidence" value="ECO:0007669"/>
    <property type="project" value="UniProtKB-SubCell"/>
</dbReference>
<dbReference type="GO" id="GO:0016874">
    <property type="term" value="F:ligase activity"/>
    <property type="evidence" value="ECO:0007669"/>
    <property type="project" value="UniProtKB-KW"/>
</dbReference>
<evidence type="ECO:0000256" key="4">
    <source>
        <dbReference type="ARBA" id="ARBA00023136"/>
    </source>
</evidence>
<evidence type="ECO:0000256" key="3">
    <source>
        <dbReference type="ARBA" id="ARBA00022989"/>
    </source>
</evidence>
<feature type="transmembrane region" description="Helical" evidence="5">
    <location>
        <begin position="158"/>
        <end position="181"/>
    </location>
</feature>
<keyword evidence="7" id="KW-0436">Ligase</keyword>
<dbReference type="PANTHER" id="PTHR37422">
    <property type="entry name" value="TEICHURONIC ACID BIOSYNTHESIS PROTEIN TUAE"/>
    <property type="match status" value="1"/>
</dbReference>
<gene>
    <name evidence="7" type="ORF">A6F68_00881</name>
</gene>
<evidence type="ECO:0000256" key="5">
    <source>
        <dbReference type="SAM" id="Phobius"/>
    </source>
</evidence>
<keyword evidence="3 5" id="KW-1133">Transmembrane helix</keyword>
<sequence>MQVGDATQVMTSGGKSYLPIRLSRDAWTVSILLALAVAIGGGGANAPWGNLVVQLAAIAALAVRGKALAEFATTSPRALTLLVAASCLFPLVQLVPLHPDLWRDLPGRSLVAGSQMLSGGLGWFPLSLSPARTLVAFLGTLAPLAVMVLAMRCSPRELAVLQSITVCLAIAAAAFGTLHLFNDEWGDLYASQRPLAGVLVATFADRNAAALALVGALLFLVGLPAPARTAQQKAIRAAAGAFLATCVVLTGSRSGMVLLAAPALLFAWRLAGIQPRADRHAGNSRRSMTWAAAFALLALAGAAAILTTDRAQETLDRFDGGDGMRAEMRADSLYAAQRYWPVGAGMGTFDEVFQVDESLEHVSPRRAGRAHMDYLELAIEGGLVAVLIAAAWIGWVILTGWRAIRTPDAWSARAALLFLAAIAAQSTLAYPLRNQAMLCLGALAVALLARSPIVRTDRGPLP</sequence>
<dbReference type="STRING" id="692370.A6F68_00881"/>
<dbReference type="PANTHER" id="PTHR37422:SF21">
    <property type="entry name" value="EXOQ-LIKE PROTEIN"/>
    <property type="match status" value="1"/>
</dbReference>
<feature type="transmembrane region" description="Helical" evidence="5">
    <location>
        <begin position="79"/>
        <end position="97"/>
    </location>
</feature>
<dbReference type="InterPro" id="IPR007016">
    <property type="entry name" value="O-antigen_ligase-rel_domated"/>
</dbReference>
<dbReference type="Pfam" id="PF04932">
    <property type="entry name" value="Wzy_C"/>
    <property type="match status" value="1"/>
</dbReference>
<dbReference type="Proteomes" id="UP000092932">
    <property type="component" value="Chromosome"/>
</dbReference>
<protein>
    <submittedName>
        <fullName evidence="7">O-Antigen ligase</fullName>
    </submittedName>
</protein>
<evidence type="ECO:0000313" key="7">
    <source>
        <dbReference type="EMBL" id="ANY19407.1"/>
    </source>
</evidence>
<comment type="subcellular location">
    <subcellularLocation>
        <location evidence="1">Membrane</location>
        <topology evidence="1">Multi-pass membrane protein</topology>
    </subcellularLocation>
</comment>
<feature type="transmembrane region" description="Helical" evidence="5">
    <location>
        <begin position="410"/>
        <end position="430"/>
    </location>
</feature>
<keyword evidence="8" id="KW-1185">Reference proteome</keyword>
<dbReference type="KEGG" id="ado:A6F68_00881"/>
<organism evidence="7 8">
    <name type="scientific">Tsuneonella dongtanensis</name>
    <dbReference type="NCBI Taxonomy" id="692370"/>
    <lineage>
        <taxon>Bacteria</taxon>
        <taxon>Pseudomonadati</taxon>
        <taxon>Pseudomonadota</taxon>
        <taxon>Alphaproteobacteria</taxon>
        <taxon>Sphingomonadales</taxon>
        <taxon>Erythrobacteraceae</taxon>
        <taxon>Tsuneonella</taxon>
    </lineage>
</organism>
<keyword evidence="2 5" id="KW-0812">Transmembrane</keyword>
<name>A0A1B2AB68_9SPHN</name>
<reference evidence="7 8" key="1">
    <citation type="submission" date="2016-07" db="EMBL/GenBank/DDBJ databases">
        <title>Complete genome sequence of Altererythrobacter dongtanensis KCTC 22672, a type strain with esterase isolated from tidal flat.</title>
        <authorList>
            <person name="Cheng H."/>
            <person name="Wu Y.-H."/>
            <person name="Zhou P."/>
            <person name="Huo Y.-Y."/>
            <person name="Wang C.-S."/>
            <person name="Xu X.-W."/>
        </authorList>
    </citation>
    <scope>NUCLEOTIDE SEQUENCE [LARGE SCALE GENOMIC DNA]</scope>
    <source>
        <strain evidence="7 8">KCTC 22672</strain>
    </source>
</reference>
<dbReference type="InterPro" id="IPR051533">
    <property type="entry name" value="WaaL-like"/>
</dbReference>
<feature type="transmembrane region" description="Helical" evidence="5">
    <location>
        <begin position="25"/>
        <end position="42"/>
    </location>
</feature>